<evidence type="ECO:0000313" key="2">
    <source>
        <dbReference type="EMBL" id="MDR6243122.1"/>
    </source>
</evidence>
<keyword evidence="1" id="KW-1133">Transmembrane helix</keyword>
<comment type="caution">
    <text evidence="2">The sequence shown here is derived from an EMBL/GenBank/DDBJ whole genome shotgun (WGS) entry which is preliminary data.</text>
</comment>
<dbReference type="RefSeq" id="WP_188775403.1">
    <property type="nucleotide sequence ID" value="NZ_BMMB01000004.1"/>
</dbReference>
<feature type="transmembrane region" description="Helical" evidence="1">
    <location>
        <begin position="174"/>
        <end position="194"/>
    </location>
</feature>
<evidence type="ECO:0000313" key="3">
    <source>
        <dbReference type="Proteomes" id="UP001185028"/>
    </source>
</evidence>
<protein>
    <submittedName>
        <fullName evidence="2">Uncharacterized protein</fullName>
    </submittedName>
</protein>
<proteinExistence type="predicted"/>
<keyword evidence="3" id="KW-1185">Reference proteome</keyword>
<feature type="transmembrane region" description="Helical" evidence="1">
    <location>
        <begin position="85"/>
        <end position="107"/>
    </location>
</feature>
<evidence type="ECO:0000256" key="1">
    <source>
        <dbReference type="SAM" id="Phobius"/>
    </source>
</evidence>
<dbReference type="EMBL" id="JAVDQH010000003">
    <property type="protein sequence ID" value="MDR6243122.1"/>
    <property type="molecule type" value="Genomic_DNA"/>
</dbReference>
<accession>A0ABU1IV24</accession>
<name>A0ABU1IV24_9BACL</name>
<gene>
    <name evidence="2" type="ORF">JOC58_001007</name>
</gene>
<reference evidence="2 3" key="1">
    <citation type="submission" date="2023-07" db="EMBL/GenBank/DDBJ databases">
        <title>Genomic Encyclopedia of Type Strains, Phase IV (KMG-IV): sequencing the most valuable type-strain genomes for metagenomic binning, comparative biology and taxonomic classification.</title>
        <authorList>
            <person name="Goeker M."/>
        </authorList>
    </citation>
    <scope>NUCLEOTIDE SEQUENCE [LARGE SCALE GENOMIC DNA]</scope>
    <source>
        <strain evidence="2 3">DSM 22170</strain>
    </source>
</reference>
<keyword evidence="1" id="KW-0472">Membrane</keyword>
<organism evidence="2 3">
    <name type="scientific">Paenibacillus hunanensis</name>
    <dbReference type="NCBI Taxonomy" id="539262"/>
    <lineage>
        <taxon>Bacteria</taxon>
        <taxon>Bacillati</taxon>
        <taxon>Bacillota</taxon>
        <taxon>Bacilli</taxon>
        <taxon>Bacillales</taxon>
        <taxon>Paenibacillaceae</taxon>
        <taxon>Paenibacillus</taxon>
    </lineage>
</organism>
<dbReference type="Proteomes" id="UP001185028">
    <property type="component" value="Unassembled WGS sequence"/>
</dbReference>
<sequence>MCNKISICRSRGGISLRRNFSTDYQVTTYLRKKYGVGKILNLGLGSISPKEDLQLKHSLIKQESYQTLASIHSGIESKYEFMKQVGLLLTVIIFLLTTMLGGLTFFMQQSMKNVDWSHDVIMLDLKAQSDLLESHEWLKDPVALYSAKHKLYKDSINEQIDSYNIGLINIYHQYLFSLISVLLVVVLIVFLTWFRYMWISSIHFCVKEAYKQKEKIENKAN</sequence>
<keyword evidence="1" id="KW-0812">Transmembrane</keyword>